<evidence type="ECO:0000313" key="3">
    <source>
        <dbReference type="Proteomes" id="UP000324222"/>
    </source>
</evidence>
<dbReference type="Pfam" id="PF00653">
    <property type="entry name" value="BIR"/>
    <property type="match status" value="2"/>
</dbReference>
<dbReference type="OrthoDB" id="6337722at2759"/>
<feature type="region of interest" description="Disordered" evidence="1">
    <location>
        <begin position="472"/>
        <end position="527"/>
    </location>
</feature>
<dbReference type="GO" id="GO:0005737">
    <property type="term" value="C:cytoplasm"/>
    <property type="evidence" value="ECO:0007669"/>
    <property type="project" value="TreeGrafter"/>
</dbReference>
<dbReference type="PANTHER" id="PTHR10044:SF139">
    <property type="entry name" value="DEATH-ASSOCIATED INHIBITOR OF APOPTOSIS 2"/>
    <property type="match status" value="1"/>
</dbReference>
<accession>A0A5B7DGJ4</accession>
<proteinExistence type="predicted"/>
<sequence>MIRRSATPPFREVLWRAPEPRGERRFHSLKGLLLERVRRQTFVDWHVDFMDQDKLAQAGFFYLRTMDHVQCAFCRGIVGFWDEGDQPETEHKKHFPNCPFVTGVATGNIPADADPNTDEGQLYKMLNEFYAYKMANTRPSLPSAYQTDSMRVLDSPTIAYPHLNTSVSRLRTFSRWPKETRVDAEKLSDAGFFYTGLSDFVQCFHCGGGLFAWRAKDDPFANHARYYPHCSFIRMAHNRLVTLGLSSVSVRETFKLCVEQRGFLCATVTEALELVFDYDEKERQKQPKNQCHDGLPVPPSEPQEPSQEPAAGTSEASMEVSILASHPDTLMTNTATTRHLTRAMTNISFFFKQVEETKEPFFPPTPPPEHNGQSKLSDYSKLLQEGCAGRRAPPSVQDVREGAGRRGVPAVLTPASVCRLCPPERLLHHLRQRGPRHTQTHHWLSRSTLGRLERGRNAEGCYSRYKSVCRPLPAPSPRPSHSSTCPQRQQLPPTPLHTLMPPPSIAKPRSLTPIPPRTPPSRSSPSAMHIFSTYPMYSHSTDPVYTHRCSFAIVNPDAVFPQLLLTGEESGRVPHTSKDGCHVSCEGECRVEGKCASVLVKSSSVRLLQRSQPD</sequence>
<dbReference type="Gene3D" id="1.10.1170.10">
    <property type="entry name" value="Inhibitor Of Apoptosis Protein (2mihbC-IAP-1), Chain A"/>
    <property type="match status" value="2"/>
</dbReference>
<dbReference type="InterPro" id="IPR001370">
    <property type="entry name" value="BIR_rpt"/>
</dbReference>
<comment type="caution">
    <text evidence="2">The sequence shown here is derived from an EMBL/GenBank/DDBJ whole genome shotgun (WGS) entry which is preliminary data.</text>
</comment>
<dbReference type="PROSITE" id="PS01282">
    <property type="entry name" value="BIR_REPEAT_1"/>
    <property type="match status" value="1"/>
</dbReference>
<dbReference type="GO" id="GO:0061630">
    <property type="term" value="F:ubiquitin protein ligase activity"/>
    <property type="evidence" value="ECO:0007669"/>
    <property type="project" value="TreeGrafter"/>
</dbReference>
<dbReference type="GO" id="GO:0005634">
    <property type="term" value="C:nucleus"/>
    <property type="evidence" value="ECO:0007669"/>
    <property type="project" value="TreeGrafter"/>
</dbReference>
<name>A0A5B7DGJ4_PORTR</name>
<dbReference type="SMART" id="SM00238">
    <property type="entry name" value="BIR"/>
    <property type="match status" value="2"/>
</dbReference>
<organism evidence="2 3">
    <name type="scientific">Portunus trituberculatus</name>
    <name type="common">Swimming crab</name>
    <name type="synonym">Neptunus trituberculatus</name>
    <dbReference type="NCBI Taxonomy" id="210409"/>
    <lineage>
        <taxon>Eukaryota</taxon>
        <taxon>Metazoa</taxon>
        <taxon>Ecdysozoa</taxon>
        <taxon>Arthropoda</taxon>
        <taxon>Crustacea</taxon>
        <taxon>Multicrustacea</taxon>
        <taxon>Malacostraca</taxon>
        <taxon>Eumalacostraca</taxon>
        <taxon>Eucarida</taxon>
        <taxon>Decapoda</taxon>
        <taxon>Pleocyemata</taxon>
        <taxon>Brachyura</taxon>
        <taxon>Eubrachyura</taxon>
        <taxon>Portunoidea</taxon>
        <taxon>Portunidae</taxon>
        <taxon>Portuninae</taxon>
        <taxon>Portunus</taxon>
    </lineage>
</organism>
<dbReference type="AlphaFoldDB" id="A0A5B7DGJ4"/>
<evidence type="ECO:0000256" key="1">
    <source>
        <dbReference type="SAM" id="MobiDB-lite"/>
    </source>
</evidence>
<dbReference type="EMBL" id="VSRR010000846">
    <property type="protein sequence ID" value="MPC20205.1"/>
    <property type="molecule type" value="Genomic_DNA"/>
</dbReference>
<dbReference type="GO" id="GO:0031398">
    <property type="term" value="P:positive regulation of protein ubiquitination"/>
    <property type="evidence" value="ECO:0007669"/>
    <property type="project" value="TreeGrafter"/>
</dbReference>
<dbReference type="GO" id="GO:0051726">
    <property type="term" value="P:regulation of cell cycle"/>
    <property type="evidence" value="ECO:0007669"/>
    <property type="project" value="TreeGrafter"/>
</dbReference>
<dbReference type="PROSITE" id="PS50143">
    <property type="entry name" value="BIR_REPEAT_2"/>
    <property type="match status" value="2"/>
</dbReference>
<feature type="compositionally biased region" description="Pro residues" evidence="1">
    <location>
        <begin position="492"/>
        <end position="505"/>
    </location>
</feature>
<dbReference type="GO" id="GO:0043027">
    <property type="term" value="F:cysteine-type endopeptidase inhibitor activity involved in apoptotic process"/>
    <property type="evidence" value="ECO:0007669"/>
    <property type="project" value="TreeGrafter"/>
</dbReference>
<dbReference type="InterPro" id="IPR050784">
    <property type="entry name" value="IAP"/>
</dbReference>
<dbReference type="CDD" id="cd00022">
    <property type="entry name" value="BIR"/>
    <property type="match status" value="2"/>
</dbReference>
<gene>
    <name evidence="2" type="primary">IAP</name>
    <name evidence="2" type="ORF">E2C01_013140</name>
</gene>
<dbReference type="SUPFAM" id="SSF57924">
    <property type="entry name" value="Inhibitor of apoptosis (IAP) repeat"/>
    <property type="match status" value="2"/>
</dbReference>
<feature type="region of interest" description="Disordered" evidence="1">
    <location>
        <begin position="283"/>
        <end position="318"/>
    </location>
</feature>
<dbReference type="Proteomes" id="UP000324222">
    <property type="component" value="Unassembled WGS sequence"/>
</dbReference>
<keyword evidence="3" id="KW-1185">Reference proteome</keyword>
<evidence type="ECO:0000313" key="2">
    <source>
        <dbReference type="EMBL" id="MPC20205.1"/>
    </source>
</evidence>
<reference evidence="2 3" key="1">
    <citation type="submission" date="2019-05" db="EMBL/GenBank/DDBJ databases">
        <title>Another draft genome of Portunus trituberculatus and its Hox gene families provides insights of decapod evolution.</title>
        <authorList>
            <person name="Jeong J.-H."/>
            <person name="Song I."/>
            <person name="Kim S."/>
            <person name="Choi T."/>
            <person name="Kim D."/>
            <person name="Ryu S."/>
            <person name="Kim W."/>
        </authorList>
    </citation>
    <scope>NUCLEOTIDE SEQUENCE [LARGE SCALE GENOMIC DNA]</scope>
    <source>
        <tissue evidence="2">Muscle</tissue>
    </source>
</reference>
<protein>
    <submittedName>
        <fullName evidence="2">Apoptosis inhibitor IAP</fullName>
    </submittedName>
</protein>
<dbReference type="GO" id="GO:0043066">
    <property type="term" value="P:negative regulation of apoptotic process"/>
    <property type="evidence" value="ECO:0007669"/>
    <property type="project" value="TreeGrafter"/>
</dbReference>
<dbReference type="PANTHER" id="PTHR10044">
    <property type="entry name" value="INHIBITOR OF APOPTOSIS"/>
    <property type="match status" value="1"/>
</dbReference>